<dbReference type="Pfam" id="PF00072">
    <property type="entry name" value="Response_reg"/>
    <property type="match status" value="1"/>
</dbReference>
<keyword evidence="11" id="KW-1185">Reference proteome</keyword>
<feature type="modified residue" description="4-aspartylphosphate" evidence="6">
    <location>
        <position position="571"/>
    </location>
</feature>
<dbReference type="InterPro" id="IPR004358">
    <property type="entry name" value="Sig_transdc_His_kin-like_C"/>
</dbReference>
<reference evidence="11" key="1">
    <citation type="submission" date="2017-05" db="EMBL/GenBank/DDBJ databases">
        <title>Complete and WGS of Bordetella genogroups.</title>
        <authorList>
            <person name="Spilker T."/>
            <person name="Lipuma J."/>
        </authorList>
    </citation>
    <scope>NUCLEOTIDE SEQUENCE [LARGE SCALE GENOMIC DNA]</scope>
    <source>
        <strain evidence="11">AU16122</strain>
    </source>
</reference>
<dbReference type="SUPFAM" id="SSF55874">
    <property type="entry name" value="ATPase domain of HSP90 chaperone/DNA topoisomerase II/histidine kinase"/>
    <property type="match status" value="1"/>
</dbReference>
<dbReference type="PANTHER" id="PTHR43047">
    <property type="entry name" value="TWO-COMPONENT HISTIDINE PROTEIN KINASE"/>
    <property type="match status" value="1"/>
</dbReference>
<dbReference type="GO" id="GO:0000155">
    <property type="term" value="F:phosphorelay sensor kinase activity"/>
    <property type="evidence" value="ECO:0007669"/>
    <property type="project" value="InterPro"/>
</dbReference>
<feature type="domain" description="Histidine kinase" evidence="8">
    <location>
        <begin position="289"/>
        <end position="502"/>
    </location>
</feature>
<dbReference type="OrthoDB" id="9146564at2"/>
<dbReference type="Pfam" id="PF00512">
    <property type="entry name" value="HisKA"/>
    <property type="match status" value="1"/>
</dbReference>
<dbReference type="Pfam" id="PF12860">
    <property type="entry name" value="PAS_7"/>
    <property type="match status" value="1"/>
</dbReference>
<organism evidence="10 11">
    <name type="scientific">Bordetella genomosp. 10</name>
    <dbReference type="NCBI Taxonomy" id="1416804"/>
    <lineage>
        <taxon>Bacteria</taxon>
        <taxon>Pseudomonadati</taxon>
        <taxon>Pseudomonadota</taxon>
        <taxon>Betaproteobacteria</taxon>
        <taxon>Burkholderiales</taxon>
        <taxon>Alcaligenaceae</taxon>
        <taxon>Bordetella</taxon>
    </lineage>
</organism>
<comment type="catalytic activity">
    <reaction evidence="1">
        <text>ATP + protein L-histidine = ADP + protein N-phospho-L-histidine.</text>
        <dbReference type="EC" id="2.7.13.3"/>
    </reaction>
</comment>
<evidence type="ECO:0000259" key="8">
    <source>
        <dbReference type="PROSITE" id="PS50109"/>
    </source>
</evidence>
<dbReference type="Gene3D" id="1.10.287.130">
    <property type="match status" value="1"/>
</dbReference>
<feature type="compositionally biased region" description="Low complexity" evidence="7">
    <location>
        <begin position="660"/>
        <end position="672"/>
    </location>
</feature>
<dbReference type="SMART" id="SM00388">
    <property type="entry name" value="HisKA"/>
    <property type="match status" value="1"/>
</dbReference>
<dbReference type="Proteomes" id="UP000216020">
    <property type="component" value="Unassembled WGS sequence"/>
</dbReference>
<dbReference type="Gene3D" id="3.40.50.2300">
    <property type="match status" value="1"/>
</dbReference>
<dbReference type="EMBL" id="NEVM01000001">
    <property type="protein sequence ID" value="OZI37416.1"/>
    <property type="molecule type" value="Genomic_DNA"/>
</dbReference>
<protein>
    <recommendedName>
        <fullName evidence="2">histidine kinase</fullName>
        <ecNumber evidence="2">2.7.13.3</ecNumber>
    </recommendedName>
</protein>
<evidence type="ECO:0000256" key="5">
    <source>
        <dbReference type="ARBA" id="ARBA00022777"/>
    </source>
</evidence>
<feature type="region of interest" description="Disordered" evidence="7">
    <location>
        <begin position="644"/>
        <end position="672"/>
    </location>
</feature>
<evidence type="ECO:0000313" key="11">
    <source>
        <dbReference type="Proteomes" id="UP000216020"/>
    </source>
</evidence>
<dbReference type="CDD" id="cd17546">
    <property type="entry name" value="REC_hyHK_CKI1_RcsC-like"/>
    <property type="match status" value="1"/>
</dbReference>
<evidence type="ECO:0000259" key="9">
    <source>
        <dbReference type="PROSITE" id="PS50110"/>
    </source>
</evidence>
<keyword evidence="3 6" id="KW-0597">Phosphoprotein</keyword>
<dbReference type="InterPro" id="IPR003661">
    <property type="entry name" value="HisK_dim/P_dom"/>
</dbReference>
<dbReference type="InterPro" id="IPR036890">
    <property type="entry name" value="HATPase_C_sf"/>
</dbReference>
<dbReference type="InterPro" id="IPR003594">
    <property type="entry name" value="HATPase_dom"/>
</dbReference>
<proteinExistence type="predicted"/>
<name>A0A261SJ35_9BORD</name>
<dbReference type="InterPro" id="IPR005467">
    <property type="entry name" value="His_kinase_dom"/>
</dbReference>
<dbReference type="PROSITE" id="PS50110">
    <property type="entry name" value="RESPONSE_REGULATORY"/>
    <property type="match status" value="1"/>
</dbReference>
<feature type="domain" description="Response regulatory" evidence="9">
    <location>
        <begin position="522"/>
        <end position="640"/>
    </location>
</feature>
<dbReference type="PRINTS" id="PR00344">
    <property type="entry name" value="BCTRLSENSOR"/>
</dbReference>
<evidence type="ECO:0000256" key="4">
    <source>
        <dbReference type="ARBA" id="ARBA00022679"/>
    </source>
</evidence>
<dbReference type="PROSITE" id="PS50109">
    <property type="entry name" value="HIS_KIN"/>
    <property type="match status" value="1"/>
</dbReference>
<dbReference type="Gene3D" id="3.30.565.10">
    <property type="entry name" value="Histidine kinase-like ATPase, C-terminal domain"/>
    <property type="match status" value="1"/>
</dbReference>
<dbReference type="SUPFAM" id="SSF52172">
    <property type="entry name" value="CheY-like"/>
    <property type="match status" value="1"/>
</dbReference>
<evidence type="ECO:0000256" key="3">
    <source>
        <dbReference type="ARBA" id="ARBA00022553"/>
    </source>
</evidence>
<dbReference type="InterPro" id="IPR011006">
    <property type="entry name" value="CheY-like_superfamily"/>
</dbReference>
<dbReference type="Pfam" id="PF02518">
    <property type="entry name" value="HATPase_c"/>
    <property type="match status" value="1"/>
</dbReference>
<dbReference type="SUPFAM" id="SSF47384">
    <property type="entry name" value="Homodimeric domain of signal transducing histidine kinase"/>
    <property type="match status" value="1"/>
</dbReference>
<accession>A0A261SJ35</accession>
<evidence type="ECO:0000313" key="10">
    <source>
        <dbReference type="EMBL" id="OZI37416.1"/>
    </source>
</evidence>
<evidence type="ECO:0000256" key="6">
    <source>
        <dbReference type="PROSITE-ProRule" id="PRU00169"/>
    </source>
</evidence>
<evidence type="ECO:0000256" key="2">
    <source>
        <dbReference type="ARBA" id="ARBA00012438"/>
    </source>
</evidence>
<dbReference type="EC" id="2.7.13.3" evidence="2"/>
<dbReference type="SMART" id="SM00448">
    <property type="entry name" value="REC"/>
    <property type="match status" value="1"/>
</dbReference>
<evidence type="ECO:0000256" key="7">
    <source>
        <dbReference type="SAM" id="MobiDB-lite"/>
    </source>
</evidence>
<feature type="region of interest" description="Disordered" evidence="7">
    <location>
        <begin position="78"/>
        <end position="103"/>
    </location>
</feature>
<dbReference type="InterPro" id="IPR001789">
    <property type="entry name" value="Sig_transdc_resp-reg_receiver"/>
</dbReference>
<sequence>MVLAGGRRRLRNNAVYEFSQAPPSFASGGDAPTYRWHCRPGISLKLEGPLHRPMGRWRARTLPWDKLPGELRDFLNAHACESPPDDRSGNPLEHANTRPAAAPVSAQISITAGRRSLVATATGAESGILQHTTVANGRVHSLWNFLSELESSLDALPEAFVLFDKADRLILANEQYYRIYPSAGAMAHRGVPFEEIATRSVRTGEFVINEDPQDWLRRRIDFHRNGVGFFEQHLDTGKWIRVSERRTRSGGVVSVRADITQLKARERSLRRSVRQAEFMSRSMARFLAIFGHEVRNGLNGVLGIAQMLALDAVSPAQQRQGTLLLDSCNRLSAVMTDLLDYLKNEANGVTITPTDMDPVQPVLQVHAEFSQRARERGLRLEYDMPAQAMPRMRIDGARVVQVLVNLVSNAVKYSDSGTVRISVQRKAGSLQYTVSDEGSGIPASLLGNIFEFFASASPDNAESTGLGLAISRQLVGAMGGAIHARNNPGRGARFWFDIPADSAPSAGAEDGTGYTAPAAALRVGVLDDDPLNMYVAEDFLHRLGHIPRILSSGDDACDAVVADRLDVVLLDLEMPEESGYDVACRLRARRGKCHDDLRIIAVTANVSGNTRTRCEHAGMDGVIEKPLRLAELGRVLRTSLRRPAQNAFAQADPAPPPAQAVPAAGAEDAEGHAGPAAVLEGLRKDIGERRFADACGSARDLLHKLIAGMPEGTSYPSPGLLHRVQGNAAQLGFLALREAASSLEVLVEAQQGLATGITGDYSLEAARANLAQCAREAILILDRFLPPPRKKVRPRARPGSRSRAP</sequence>
<keyword evidence="5" id="KW-0418">Kinase</keyword>
<gene>
    <name evidence="10" type="ORF">CAL29_03115</name>
</gene>
<dbReference type="AlphaFoldDB" id="A0A261SJ35"/>
<evidence type="ECO:0000256" key="1">
    <source>
        <dbReference type="ARBA" id="ARBA00000085"/>
    </source>
</evidence>
<keyword evidence="4" id="KW-0808">Transferase</keyword>
<dbReference type="SMART" id="SM00387">
    <property type="entry name" value="HATPase_c"/>
    <property type="match status" value="1"/>
</dbReference>
<comment type="caution">
    <text evidence="10">The sequence shown here is derived from an EMBL/GenBank/DDBJ whole genome shotgun (WGS) entry which is preliminary data.</text>
</comment>
<dbReference type="CDD" id="cd00082">
    <property type="entry name" value="HisKA"/>
    <property type="match status" value="1"/>
</dbReference>
<dbReference type="InterPro" id="IPR036097">
    <property type="entry name" value="HisK_dim/P_sf"/>
</dbReference>
<dbReference type="Gene3D" id="3.30.450.20">
    <property type="entry name" value="PAS domain"/>
    <property type="match status" value="1"/>
</dbReference>